<evidence type="ECO:0000313" key="2">
    <source>
        <dbReference type="EMBL" id="VTR99464.1"/>
    </source>
</evidence>
<sequence length="488" mass="54658">MWVSTRVRALGLVLVVSAGFALAEEPGGQKPLRQQAAKDKELRPCVPDCPTGARFRSFDPAHPPPAGAQTFRLSQDYPEFYNPTERFPWETIDYAAEPEKYLRAVLAYCLEGNKDVDFRGQDNPKRKWYHAPWMHDDSDKNKAGAGREYHHGLTRERRSRPFELHTLQTSTSQNWAVGMVNDRGGYTLGQVWDTSEEYPDPTRATFPDHTVSFKLLFTAAPVTEVPYLNGSLEWTANTYKDAASYAPPRVDRTVRLLQLDVAVKDSRVAARSGWIFGTFVYDGGAPGASVWDRLAFVGLSWGDDDEVCDDFKKKGAFTNPKLKETRLNADLIEKPGHEYGAKAYLRHFGLGGRLNGPVDNPVSSCISCHGRAATYAKPLPLSDESGLPMETGLLTTTDPTGYPIAEFGRFFRTLRPNSHLERDADKLFVTTDYSLQIPAGIRNFYQHLRTQKPVIERLEKRGAAKLKADALPGLKPLPHLERDGTKRD</sequence>
<gene>
    <name evidence="2" type="ORF">SOIL9_85090</name>
</gene>
<evidence type="ECO:0000313" key="3">
    <source>
        <dbReference type="Proteomes" id="UP000464178"/>
    </source>
</evidence>
<protein>
    <recommendedName>
        <fullName evidence="4">Cytochrome c domain-containing protein</fullName>
    </recommendedName>
</protein>
<feature type="signal peptide" evidence="1">
    <location>
        <begin position="1"/>
        <end position="23"/>
    </location>
</feature>
<dbReference type="Proteomes" id="UP000464178">
    <property type="component" value="Chromosome"/>
</dbReference>
<dbReference type="RefSeq" id="WP_162671890.1">
    <property type="nucleotide sequence ID" value="NZ_LR593886.1"/>
</dbReference>
<organism evidence="2 3">
    <name type="scientific">Gemmata massiliana</name>
    <dbReference type="NCBI Taxonomy" id="1210884"/>
    <lineage>
        <taxon>Bacteria</taxon>
        <taxon>Pseudomonadati</taxon>
        <taxon>Planctomycetota</taxon>
        <taxon>Planctomycetia</taxon>
        <taxon>Gemmatales</taxon>
        <taxon>Gemmataceae</taxon>
        <taxon>Gemmata</taxon>
    </lineage>
</organism>
<evidence type="ECO:0008006" key="4">
    <source>
        <dbReference type="Google" id="ProtNLM"/>
    </source>
</evidence>
<reference evidence="2 3" key="1">
    <citation type="submission" date="2019-05" db="EMBL/GenBank/DDBJ databases">
        <authorList>
            <consortium name="Science for Life Laboratories"/>
        </authorList>
    </citation>
    <scope>NUCLEOTIDE SEQUENCE [LARGE SCALE GENOMIC DNA]</scope>
    <source>
        <strain evidence="2">Soil9</strain>
    </source>
</reference>
<evidence type="ECO:0000256" key="1">
    <source>
        <dbReference type="SAM" id="SignalP"/>
    </source>
</evidence>
<keyword evidence="1" id="KW-0732">Signal</keyword>
<dbReference type="AlphaFoldDB" id="A0A6P2DCX5"/>
<dbReference type="EMBL" id="LR593886">
    <property type="protein sequence ID" value="VTR99464.1"/>
    <property type="molecule type" value="Genomic_DNA"/>
</dbReference>
<proteinExistence type="predicted"/>
<feature type="chain" id="PRO_5026883024" description="Cytochrome c domain-containing protein" evidence="1">
    <location>
        <begin position="24"/>
        <end position="488"/>
    </location>
</feature>
<accession>A0A6P2DCX5</accession>
<dbReference type="KEGG" id="gms:SOIL9_85090"/>
<name>A0A6P2DCX5_9BACT</name>
<keyword evidence="3" id="KW-1185">Reference proteome</keyword>